<evidence type="ECO:0000256" key="1">
    <source>
        <dbReference type="ARBA" id="ARBA00008918"/>
    </source>
</evidence>
<reference evidence="5" key="1">
    <citation type="submission" date="2023-07" db="EMBL/GenBank/DDBJ databases">
        <title>Draft genome sequence of Agarivorans aestuarii strain ZMCS4, a CAZymes producing bacteria isolated from the marine brown algae Clodostephus spongiosus.</title>
        <authorList>
            <person name="Lorente B."/>
            <person name="Cabral C."/>
            <person name="Frias J."/>
            <person name="Faria J."/>
            <person name="Toubarro D."/>
        </authorList>
    </citation>
    <scope>NUCLEOTIDE SEQUENCE [LARGE SCALE GENOMIC DNA]</scope>
    <source>
        <strain evidence="5">ZMCS4</strain>
    </source>
</reference>
<evidence type="ECO:0000313" key="4">
    <source>
        <dbReference type="EMBL" id="MEE1674024.1"/>
    </source>
</evidence>
<proteinExistence type="inferred from homology"/>
<keyword evidence="2" id="KW-1277">Toxin-antitoxin system</keyword>
<comment type="caution">
    <text evidence="4">The sequence shown here is derived from an EMBL/GenBank/DDBJ whole genome shotgun (WGS) entry which is preliminary data.</text>
</comment>
<feature type="domain" description="Coenzyme Q-binding protein COQ10 START" evidence="3">
    <location>
        <begin position="12"/>
        <end position="134"/>
    </location>
</feature>
<protein>
    <submittedName>
        <fullName evidence="4">SRPBCC family protein</fullName>
    </submittedName>
</protein>
<dbReference type="Proteomes" id="UP001310248">
    <property type="component" value="Unassembled WGS sequence"/>
</dbReference>
<sequence>MPQVNRSALVMFSAKQMYQLVNDINAYPEFLPGCVNSEILEETTSSMVAEVGVAKAGIKNKFVTENTLTEDQSIQMTLVDGPFKSLSGVWHFVALDEQACKVMLDLNFEFSNKLIAAAFGRVFNELAGNMVQAFVERAKQVY</sequence>
<dbReference type="InterPro" id="IPR005031">
    <property type="entry name" value="COQ10_START"/>
</dbReference>
<comment type="similarity">
    <text evidence="1">Belongs to the ribosome association toxin RatA family.</text>
</comment>
<evidence type="ECO:0000256" key="2">
    <source>
        <dbReference type="ARBA" id="ARBA00022649"/>
    </source>
</evidence>
<dbReference type="EMBL" id="JAYDYW010000006">
    <property type="protein sequence ID" value="MEE1674024.1"/>
    <property type="molecule type" value="Genomic_DNA"/>
</dbReference>
<dbReference type="PANTHER" id="PTHR12901:SF10">
    <property type="entry name" value="COENZYME Q-BINDING PROTEIN COQ10, MITOCHONDRIAL"/>
    <property type="match status" value="1"/>
</dbReference>
<name>A0ABU7G3Q0_9ALTE</name>
<evidence type="ECO:0000313" key="5">
    <source>
        <dbReference type="Proteomes" id="UP001310248"/>
    </source>
</evidence>
<dbReference type="RefSeq" id="WP_329775232.1">
    <property type="nucleotide sequence ID" value="NZ_JAYDYW010000006.1"/>
</dbReference>
<dbReference type="Gene3D" id="3.30.530.20">
    <property type="match status" value="1"/>
</dbReference>
<dbReference type="PANTHER" id="PTHR12901">
    <property type="entry name" value="SPERM PROTEIN HOMOLOG"/>
    <property type="match status" value="1"/>
</dbReference>
<accession>A0ABU7G3Q0</accession>
<organism evidence="4 5">
    <name type="scientific">Agarivorans aestuarii</name>
    <dbReference type="NCBI Taxonomy" id="1563703"/>
    <lineage>
        <taxon>Bacteria</taxon>
        <taxon>Pseudomonadati</taxon>
        <taxon>Pseudomonadota</taxon>
        <taxon>Gammaproteobacteria</taxon>
        <taxon>Alteromonadales</taxon>
        <taxon>Alteromonadaceae</taxon>
        <taxon>Agarivorans</taxon>
    </lineage>
</organism>
<dbReference type="CDD" id="cd07813">
    <property type="entry name" value="COQ10p_like"/>
    <property type="match status" value="1"/>
</dbReference>
<keyword evidence="5" id="KW-1185">Reference proteome</keyword>
<reference evidence="4 5" key="2">
    <citation type="submission" date="2023-12" db="EMBL/GenBank/DDBJ databases">
        <authorList>
            <consortium name="Cladostephus spongiosus"/>
            <person name="Lorente B."/>
            <person name="Cabral C."/>
            <person name="Frias J."/>
            <person name="Faria J."/>
            <person name="Toubarro D."/>
        </authorList>
    </citation>
    <scope>NUCLEOTIDE SEQUENCE [LARGE SCALE GENOMIC DNA]</scope>
    <source>
        <strain evidence="4 5">ZMCS4</strain>
    </source>
</reference>
<dbReference type="SUPFAM" id="SSF55961">
    <property type="entry name" value="Bet v1-like"/>
    <property type="match status" value="1"/>
</dbReference>
<gene>
    <name evidence="4" type="ORF">SNR37_003453</name>
</gene>
<evidence type="ECO:0000259" key="3">
    <source>
        <dbReference type="Pfam" id="PF03364"/>
    </source>
</evidence>
<dbReference type="InterPro" id="IPR023393">
    <property type="entry name" value="START-like_dom_sf"/>
</dbReference>
<dbReference type="Pfam" id="PF03364">
    <property type="entry name" value="Polyketide_cyc"/>
    <property type="match status" value="1"/>
</dbReference>
<dbReference type="InterPro" id="IPR044996">
    <property type="entry name" value="COQ10-like"/>
</dbReference>